<feature type="region of interest" description="Disordered" evidence="1">
    <location>
        <begin position="729"/>
        <end position="770"/>
    </location>
</feature>
<dbReference type="EMBL" id="JANBUM010000356">
    <property type="protein sequence ID" value="KAJ2778337.1"/>
    <property type="molecule type" value="Genomic_DNA"/>
</dbReference>
<feature type="region of interest" description="Disordered" evidence="1">
    <location>
        <begin position="246"/>
        <end position="266"/>
    </location>
</feature>
<dbReference type="Gene3D" id="1.20.120.20">
    <property type="entry name" value="Apolipoprotein"/>
    <property type="match status" value="2"/>
</dbReference>
<dbReference type="PANTHER" id="PTHR47372">
    <property type="entry name" value="DAUER UP-REGULATED-RELATED"/>
    <property type="match status" value="1"/>
</dbReference>
<evidence type="ECO:0000256" key="1">
    <source>
        <dbReference type="SAM" id="MobiDB-lite"/>
    </source>
</evidence>
<feature type="region of interest" description="Disordered" evidence="1">
    <location>
        <begin position="290"/>
        <end position="477"/>
    </location>
</feature>
<dbReference type="OrthoDB" id="20872at2759"/>
<reference evidence="2" key="1">
    <citation type="submission" date="2022-07" db="EMBL/GenBank/DDBJ databases">
        <title>Phylogenomic reconstructions and comparative analyses of Kickxellomycotina fungi.</title>
        <authorList>
            <person name="Reynolds N.K."/>
            <person name="Stajich J.E."/>
            <person name="Barry K."/>
            <person name="Grigoriev I.V."/>
            <person name="Crous P."/>
            <person name="Smith M.E."/>
        </authorList>
    </citation>
    <scope>NUCLEOTIDE SEQUENCE</scope>
    <source>
        <strain evidence="2">BCRC 34489</strain>
    </source>
</reference>
<feature type="region of interest" description="Disordered" evidence="1">
    <location>
        <begin position="29"/>
        <end position="84"/>
    </location>
</feature>
<keyword evidence="3" id="KW-1185">Reference proteome</keyword>
<feature type="compositionally biased region" description="Polar residues" evidence="1">
    <location>
        <begin position="626"/>
        <end position="636"/>
    </location>
</feature>
<feature type="compositionally biased region" description="Basic and acidic residues" evidence="1">
    <location>
        <begin position="692"/>
        <end position="705"/>
    </location>
</feature>
<gene>
    <name evidence="2" type="ORF">GGI15_004202</name>
</gene>
<dbReference type="Proteomes" id="UP001140172">
    <property type="component" value="Unassembled WGS sequence"/>
</dbReference>
<feature type="compositionally biased region" description="Low complexity" evidence="1">
    <location>
        <begin position="646"/>
        <end position="663"/>
    </location>
</feature>
<feature type="compositionally biased region" description="Basic and acidic residues" evidence="1">
    <location>
        <begin position="343"/>
        <end position="394"/>
    </location>
</feature>
<feature type="compositionally biased region" description="Basic and acidic residues" evidence="1">
    <location>
        <begin position="36"/>
        <end position="51"/>
    </location>
</feature>
<feature type="compositionally biased region" description="Basic and acidic residues" evidence="1">
    <location>
        <begin position="593"/>
        <end position="604"/>
    </location>
</feature>
<feature type="compositionally biased region" description="Basic and acidic residues" evidence="1">
    <location>
        <begin position="426"/>
        <end position="456"/>
    </location>
</feature>
<feature type="compositionally biased region" description="Basic and acidic residues" evidence="1">
    <location>
        <begin position="541"/>
        <end position="575"/>
    </location>
</feature>
<feature type="compositionally biased region" description="Polar residues" evidence="1">
    <location>
        <begin position="664"/>
        <end position="676"/>
    </location>
</feature>
<feature type="compositionally biased region" description="Basic and acidic residues" evidence="1">
    <location>
        <begin position="303"/>
        <end position="318"/>
    </location>
</feature>
<accession>A0A9W8H511</accession>
<dbReference type="PANTHER" id="PTHR47372:SF5">
    <property type="entry name" value="LATE EMBRYOGENESIS ABUNDANT PROTEIN (LEA) FAMILY PROTEIN"/>
    <property type="match status" value="1"/>
</dbReference>
<proteinExistence type="predicted"/>
<protein>
    <submittedName>
        <fullName evidence="2">Uncharacterized protein</fullName>
    </submittedName>
</protein>
<dbReference type="AlphaFoldDB" id="A0A9W8H511"/>
<feature type="compositionally biased region" description="Polar residues" evidence="1">
    <location>
        <begin position="416"/>
        <end position="425"/>
    </location>
</feature>
<sequence length="805" mass="87872">MSTIPTLIVAPAILAAGLTYKYTGGDDNISGVRTRRYSESKLDSDNSDSRRQSQTQQRRMSVTAGSSRPAGSHFESDFAPKVPSDMNRADAFVPTTMLGSSSVVASTNASPSTVSHRRTLSESATYSPWKQILQSNLANVPTEHNSTYPNTTHDINRSSWFYRMAHKITGDLGPIEHQEDYLDKHPAGTQSEVPAWDHGVFRGPMFGTSSVHKSAKDTGNANIHVATRAAEDVTYRGVKGTRDANEAANKAVARNDAERERRASENGRGWFSFLSKKTDDAASDIADSAKKRAGDLSDSAKQAADDTRGWFWNKKQEAEDAASDAARNIKRRASDVSDSAKQAADDTRGWFWNKKQDAEDAVDSAKRSAKETKRTVEDKADETRGWFWNKKQEADEAASNVAHDIKQRASEAADTAKQTVDNTVDSAKRSARETKDAVKDTADSARGWFWDKKQDADEAASNAARDIKRRASDVSDSAKQAAYDTRGWFWGKKHEADKVASNAADSIKQTAEDAKDVVDTNLRYTRESIGQAADNAQDWMTAKKDQVQDAAADMRDSAKSAMGDARDWAADKADQARSSMDDACDSVSSTMSDARDWAADKSDQAKSSVSDTIGRSADASREWANRTRSQIDQSVANAAESVRDTAQSASNSAQRAADSANSSYWQRTHAAQSPGSSWDIGGYNMDSPVAGEKLEQQQRLGRRDSVLGSSDNSVLSALDDKFNEARETLRNTSDELKTMASDAGSRASEKLRNAAEIARPHPTNEGLIVNETEYSPAYGVRDRLRFVEIDSGIPTLSSTTTASRE</sequence>
<feature type="compositionally biased region" description="Basic and acidic residues" evidence="1">
    <location>
        <begin position="253"/>
        <end position="265"/>
    </location>
</feature>
<evidence type="ECO:0000313" key="2">
    <source>
        <dbReference type="EMBL" id="KAJ2778337.1"/>
    </source>
</evidence>
<comment type="caution">
    <text evidence="2">The sequence shown here is derived from an EMBL/GenBank/DDBJ whole genome shotgun (WGS) entry which is preliminary data.</text>
</comment>
<evidence type="ECO:0000313" key="3">
    <source>
        <dbReference type="Proteomes" id="UP001140172"/>
    </source>
</evidence>
<organism evidence="2 3">
    <name type="scientific">Coemansia interrupta</name>
    <dbReference type="NCBI Taxonomy" id="1126814"/>
    <lineage>
        <taxon>Eukaryota</taxon>
        <taxon>Fungi</taxon>
        <taxon>Fungi incertae sedis</taxon>
        <taxon>Zoopagomycota</taxon>
        <taxon>Kickxellomycotina</taxon>
        <taxon>Kickxellomycetes</taxon>
        <taxon>Kickxellales</taxon>
        <taxon>Kickxellaceae</taxon>
        <taxon>Coemansia</taxon>
    </lineage>
</organism>
<name>A0A9W8H511_9FUNG</name>
<feature type="region of interest" description="Disordered" evidence="1">
    <location>
        <begin position="532"/>
        <end position="712"/>
    </location>
</feature>